<dbReference type="Proteomes" id="UP000757232">
    <property type="component" value="Unassembled WGS sequence"/>
</dbReference>
<reference evidence="1" key="1">
    <citation type="submission" date="2016-06" db="EMBL/GenBank/DDBJ databases">
        <title>Draft Genome sequence of the fungus Inonotus baumii.</title>
        <authorList>
            <person name="Zhu H."/>
            <person name="Lin W."/>
        </authorList>
    </citation>
    <scope>NUCLEOTIDE SEQUENCE</scope>
    <source>
        <strain evidence="1">821</strain>
    </source>
</reference>
<keyword evidence="2" id="KW-1185">Reference proteome</keyword>
<proteinExistence type="predicted"/>
<dbReference type="OrthoDB" id="2630593at2759"/>
<name>A0A9Q5NB83_SANBA</name>
<sequence length="447" mass="50455">MSFAVCTVAYRGREAPFCAFQNIIQVALLTHNDSGIINKTARKTSHQPTAGAGLMSLPNETIVEIIESALVDTQDELGRAKTDQLIKQLSSISRLFRQAILGTPTFWTRIDNNYFLKGGFEKRLERTKNHLLSVHIDLDSENAKLILSRLLPLQDRIGELRANLALSLFSMHGFEEANFRCLHYLNLKIDGSASSVFYDNWRYPSARIVELYGPITPPRPGSFPEITALKVFPSRYSSAPSFSNAFLRFLNATCYLNSLTFQTPLSYSYNDLWLMDDFAITELPSVSTFHLSNYEAGANSSLCGVTSLCRILKSLRMPILEEFHLCLYLTEKQALTQWLNAQAHMEEVLQSVTSFSIISRLALGSSSLTQILAPLSNIRALELRVRGVESTLAGLDLRIGLDKLMTHAPREELKVNNWSWKAESWKRTRKRMDLGISLTAREYDLFP</sequence>
<accession>A0A9Q5NB83</accession>
<evidence type="ECO:0000313" key="1">
    <source>
        <dbReference type="EMBL" id="OCB87169.1"/>
    </source>
</evidence>
<gene>
    <name evidence="1" type="ORF">A7U60_g5684</name>
</gene>
<dbReference type="EMBL" id="LNZH02000194">
    <property type="protein sequence ID" value="OCB87169.1"/>
    <property type="molecule type" value="Genomic_DNA"/>
</dbReference>
<evidence type="ECO:0000313" key="2">
    <source>
        <dbReference type="Proteomes" id="UP000757232"/>
    </source>
</evidence>
<protein>
    <recommendedName>
        <fullName evidence="3">F-box domain-containing protein</fullName>
    </recommendedName>
</protein>
<dbReference type="AlphaFoldDB" id="A0A9Q5NB83"/>
<comment type="caution">
    <text evidence="1">The sequence shown here is derived from an EMBL/GenBank/DDBJ whole genome shotgun (WGS) entry which is preliminary data.</text>
</comment>
<evidence type="ECO:0008006" key="3">
    <source>
        <dbReference type="Google" id="ProtNLM"/>
    </source>
</evidence>
<organism evidence="1 2">
    <name type="scientific">Sanghuangporus baumii</name>
    <name type="common">Phellinus baumii</name>
    <dbReference type="NCBI Taxonomy" id="108892"/>
    <lineage>
        <taxon>Eukaryota</taxon>
        <taxon>Fungi</taxon>
        <taxon>Dikarya</taxon>
        <taxon>Basidiomycota</taxon>
        <taxon>Agaricomycotina</taxon>
        <taxon>Agaricomycetes</taxon>
        <taxon>Hymenochaetales</taxon>
        <taxon>Hymenochaetaceae</taxon>
        <taxon>Sanghuangporus</taxon>
    </lineage>
</organism>